<organism evidence="1">
    <name type="scientific">Lepeophtheirus salmonis</name>
    <name type="common">Salmon louse</name>
    <name type="synonym">Caligus salmonis</name>
    <dbReference type="NCBI Taxonomy" id="72036"/>
    <lineage>
        <taxon>Eukaryota</taxon>
        <taxon>Metazoa</taxon>
        <taxon>Ecdysozoa</taxon>
        <taxon>Arthropoda</taxon>
        <taxon>Crustacea</taxon>
        <taxon>Multicrustacea</taxon>
        <taxon>Hexanauplia</taxon>
        <taxon>Copepoda</taxon>
        <taxon>Siphonostomatoida</taxon>
        <taxon>Caligidae</taxon>
        <taxon>Lepeophtheirus</taxon>
    </lineage>
</organism>
<sequence length="21" mass="2587">MESSYTSIKTEEFLKEKYNQM</sequence>
<name>A0A0K2UCQ1_LEPSM</name>
<evidence type="ECO:0000313" key="1">
    <source>
        <dbReference type="EMBL" id="CDW35732.1"/>
    </source>
</evidence>
<accession>A0A0K2UCQ1</accession>
<reference evidence="1" key="1">
    <citation type="submission" date="2014-05" db="EMBL/GenBank/DDBJ databases">
        <authorList>
            <person name="Chronopoulou M."/>
        </authorList>
    </citation>
    <scope>NUCLEOTIDE SEQUENCE</scope>
    <source>
        <tissue evidence="1">Whole organism</tissue>
    </source>
</reference>
<proteinExistence type="predicted"/>
<protein>
    <submittedName>
        <fullName evidence="1">Uncharacterized protein</fullName>
    </submittedName>
</protein>
<dbReference type="AlphaFoldDB" id="A0A0K2UCQ1"/>
<dbReference type="EMBL" id="HACA01018371">
    <property type="protein sequence ID" value="CDW35732.1"/>
    <property type="molecule type" value="Transcribed_RNA"/>
</dbReference>